<dbReference type="EMBL" id="GGEC01091564">
    <property type="protein sequence ID" value="MBX72048.1"/>
    <property type="molecule type" value="Transcribed_RNA"/>
</dbReference>
<dbReference type="AlphaFoldDB" id="A0A2P2QYI0"/>
<evidence type="ECO:0000313" key="1">
    <source>
        <dbReference type="EMBL" id="MBX72048.1"/>
    </source>
</evidence>
<name>A0A2P2QYI0_RHIMU</name>
<reference evidence="1" key="1">
    <citation type="submission" date="2018-02" db="EMBL/GenBank/DDBJ databases">
        <title>Rhizophora mucronata_Transcriptome.</title>
        <authorList>
            <person name="Meera S.P."/>
            <person name="Sreeshan A."/>
            <person name="Augustine A."/>
        </authorList>
    </citation>
    <scope>NUCLEOTIDE SEQUENCE</scope>
    <source>
        <tissue evidence="1">Leaf</tissue>
    </source>
</reference>
<accession>A0A2P2QYI0</accession>
<protein>
    <submittedName>
        <fullName evidence="1">Uncharacterized protein</fullName>
    </submittedName>
</protein>
<organism evidence="1">
    <name type="scientific">Rhizophora mucronata</name>
    <name type="common">Asiatic mangrove</name>
    <dbReference type="NCBI Taxonomy" id="61149"/>
    <lineage>
        <taxon>Eukaryota</taxon>
        <taxon>Viridiplantae</taxon>
        <taxon>Streptophyta</taxon>
        <taxon>Embryophyta</taxon>
        <taxon>Tracheophyta</taxon>
        <taxon>Spermatophyta</taxon>
        <taxon>Magnoliopsida</taxon>
        <taxon>eudicotyledons</taxon>
        <taxon>Gunneridae</taxon>
        <taxon>Pentapetalae</taxon>
        <taxon>rosids</taxon>
        <taxon>fabids</taxon>
        <taxon>Malpighiales</taxon>
        <taxon>Rhizophoraceae</taxon>
        <taxon>Rhizophora</taxon>
    </lineage>
</organism>
<sequence length="62" mass="7295">MTKHLQSKISQTIVRGSRLSFVINKLYKTSFEIVKFGLKDFVTFIMFLFSEIKSQNVIPVYF</sequence>
<proteinExistence type="predicted"/>